<feature type="domain" description="PAC" evidence="4">
    <location>
        <begin position="690"/>
        <end position="741"/>
    </location>
</feature>
<organism evidence="6 7">
    <name type="scientific">Janthinobacterium lividum</name>
    <dbReference type="NCBI Taxonomy" id="29581"/>
    <lineage>
        <taxon>Bacteria</taxon>
        <taxon>Pseudomonadati</taxon>
        <taxon>Pseudomonadota</taxon>
        <taxon>Betaproteobacteria</taxon>
        <taxon>Burkholderiales</taxon>
        <taxon>Oxalobacteraceae</taxon>
        <taxon>Janthinobacterium</taxon>
    </lineage>
</organism>
<dbReference type="CDD" id="cd00130">
    <property type="entry name" value="PAS"/>
    <property type="match status" value="3"/>
</dbReference>
<reference evidence="6 7" key="1">
    <citation type="submission" date="2016-11" db="EMBL/GenBank/DDBJ databases">
        <authorList>
            <person name="Varghese N."/>
            <person name="Submissions S."/>
        </authorList>
    </citation>
    <scope>NUCLEOTIDE SEQUENCE [LARGE SCALE GENOMIC DNA]</scope>
    <source>
        <strain evidence="6 7">NFR18</strain>
    </source>
</reference>
<name>A0AB38CD30_9BURK</name>
<dbReference type="InterPro" id="IPR000160">
    <property type="entry name" value="GGDEF_dom"/>
</dbReference>
<evidence type="ECO:0000313" key="6">
    <source>
        <dbReference type="EMBL" id="SFX83066.1"/>
    </source>
</evidence>
<dbReference type="SUPFAM" id="SSF55785">
    <property type="entry name" value="PYP-like sensor domain (PAS domain)"/>
    <property type="match status" value="4"/>
</dbReference>
<dbReference type="GO" id="GO:0003824">
    <property type="term" value="F:catalytic activity"/>
    <property type="evidence" value="ECO:0007669"/>
    <property type="project" value="UniProtKB-ARBA"/>
</dbReference>
<feature type="domain" description="PAS" evidence="3">
    <location>
        <begin position="617"/>
        <end position="687"/>
    </location>
</feature>
<feature type="domain" description="GGDEF" evidence="5">
    <location>
        <begin position="898"/>
        <end position="1031"/>
    </location>
</feature>
<dbReference type="CDD" id="cd01949">
    <property type="entry name" value="GGDEF"/>
    <property type="match status" value="1"/>
</dbReference>
<dbReference type="PROSITE" id="PS50887">
    <property type="entry name" value="GGDEF"/>
    <property type="match status" value="1"/>
</dbReference>
<evidence type="ECO:0000259" key="3">
    <source>
        <dbReference type="PROSITE" id="PS50112"/>
    </source>
</evidence>
<dbReference type="Proteomes" id="UP000182489">
    <property type="component" value="Unassembled WGS sequence"/>
</dbReference>
<dbReference type="InterPro" id="IPR001610">
    <property type="entry name" value="PAC"/>
</dbReference>
<dbReference type="InterPro" id="IPR029787">
    <property type="entry name" value="Nucleotide_cyclase"/>
</dbReference>
<dbReference type="PROSITE" id="PS50112">
    <property type="entry name" value="PAS"/>
    <property type="match status" value="2"/>
</dbReference>
<proteinExistence type="predicted"/>
<keyword evidence="2" id="KW-1133">Transmembrane helix</keyword>
<comment type="caution">
    <text evidence="6">The sequence shown here is derived from an EMBL/GenBank/DDBJ whole genome shotgun (WGS) entry which is preliminary data.</text>
</comment>
<dbReference type="Pfam" id="PF00990">
    <property type="entry name" value="GGDEF"/>
    <property type="match status" value="1"/>
</dbReference>
<dbReference type="InterPro" id="IPR052155">
    <property type="entry name" value="Biofilm_reg_signaling"/>
</dbReference>
<dbReference type="InterPro" id="IPR043128">
    <property type="entry name" value="Rev_trsase/Diguanyl_cyclase"/>
</dbReference>
<dbReference type="SMART" id="SM00091">
    <property type="entry name" value="PAS"/>
    <property type="match status" value="4"/>
</dbReference>
<dbReference type="NCBIfam" id="TIGR00229">
    <property type="entry name" value="sensory_box"/>
    <property type="match status" value="4"/>
</dbReference>
<feature type="coiled-coil region" evidence="1">
    <location>
        <begin position="600"/>
        <end position="627"/>
    </location>
</feature>
<dbReference type="NCBIfam" id="TIGR00254">
    <property type="entry name" value="GGDEF"/>
    <property type="match status" value="1"/>
</dbReference>
<feature type="transmembrane region" description="Helical" evidence="2">
    <location>
        <begin position="42"/>
        <end position="65"/>
    </location>
</feature>
<feature type="transmembrane region" description="Helical" evidence="2">
    <location>
        <begin position="294"/>
        <end position="312"/>
    </location>
</feature>
<dbReference type="PANTHER" id="PTHR44757:SF2">
    <property type="entry name" value="BIOFILM ARCHITECTURE MAINTENANCE PROTEIN MBAA"/>
    <property type="match status" value="1"/>
</dbReference>
<sequence>MRKAADFGYHARHAAPPFFHESSLQAPVIAITRPLQRLARRLYRISLVPLFALILLLALWAAVYYQVGQERASAVRDAVAASQSLARTLADHTSFTLRQTDHATQLFKLKYEETDGGLRLNEFTRRQGLLDSVLPSKLELPIALIDAHGNVIDSAHAYLPENLAAQPFFRALAANASDTVLVDTPMLDADGKRWTIRLARRLNDARGRFAGAIVIHVDPTYFVDDYDRLNLDEHGALMLVARDSGLTVGRIGEQLILSDRIDFRMPGPPRHAPEELLIEPPVDATPRIYSYRELPRYPLLAVVGVSRAVALARFEHRRLLYVGALLAASVLIAGFTALLMRQSARLRRSIRQATETQALLRAAHHGSLDSVLLLKAWRPAQGKPVEDFIFADVNERAADMLGKPRSELLGQRVLAHMPLLRGERFFQRFVLVMETRQPLEDEFELTLASGATRWLRHQVVPITDGVAVTSRDISARKHDELALQDNRSFLQSLIDHLPVLVYVKSARPENFGQMEVWNKAAEDITGHLAADVIGKTDCQAFPPDFGLHDAEDDRAILAEHGVIDHTEKPLRLADGSLRYLRAVSVPVFDERQQIEHILCIAEDISQRRQQELELRQKQAELAAVNDASPLGLVRLDRQRRCTYVNRTFESITGLPRAAALGAGWTSALHPDDYPLMHVALEQLTRSHAPFQSTLRCLQRDGRLVWVSVKIAPILIDGKIEGYVGTLDDITTLRESEVALLESEARLRTIADTLPAMIAYIDADQVYRFLNIAYEREFGLTGRQALGKRVRDTVGEARYRTVAPYIERVLAGETLSFEEEDEKEGIERCLEVIYIPQIGEDKLQVVGFHVMRQDITVQKREKQRLLKLAQVDALTGLSNRAGFQQKLSDAMHASRQQQHLMAVMYMDIDRFKPVNDTHGHGTGDALLRAFAQRLTHTMRATDIIARLGGDEFTIIMEQITRPDDAAVLAEKIVAAMQQPFELDGITVRISASIGLAFYRDEDISPAVLLQRADVLLYKAKQDGRNTYRAGALTA</sequence>
<dbReference type="SMART" id="SM00267">
    <property type="entry name" value="GGDEF"/>
    <property type="match status" value="1"/>
</dbReference>
<protein>
    <submittedName>
        <fullName evidence="6">PAS domain S-box-containing protein/diguanylate cyclase (GGDEF) domain-containing protein</fullName>
    </submittedName>
</protein>
<dbReference type="Gene3D" id="3.30.70.270">
    <property type="match status" value="1"/>
</dbReference>
<dbReference type="Gene3D" id="3.30.450.20">
    <property type="entry name" value="PAS domain"/>
    <property type="match status" value="6"/>
</dbReference>
<feature type="transmembrane region" description="Helical" evidence="2">
    <location>
        <begin position="319"/>
        <end position="340"/>
    </location>
</feature>
<keyword evidence="2" id="KW-0812">Transmembrane</keyword>
<evidence type="ECO:0000259" key="4">
    <source>
        <dbReference type="PROSITE" id="PS50113"/>
    </source>
</evidence>
<dbReference type="SUPFAM" id="SSF55073">
    <property type="entry name" value="Nucleotide cyclase"/>
    <property type="match status" value="1"/>
</dbReference>
<dbReference type="CDD" id="cd12915">
    <property type="entry name" value="PDC2_DGC_like"/>
    <property type="match status" value="1"/>
</dbReference>
<evidence type="ECO:0000313" key="7">
    <source>
        <dbReference type="Proteomes" id="UP000182489"/>
    </source>
</evidence>
<feature type="domain" description="PAC" evidence="4">
    <location>
        <begin position="564"/>
        <end position="616"/>
    </location>
</feature>
<dbReference type="Pfam" id="PF08448">
    <property type="entry name" value="PAS_4"/>
    <property type="match status" value="4"/>
</dbReference>
<dbReference type="InterPro" id="IPR035965">
    <property type="entry name" value="PAS-like_dom_sf"/>
</dbReference>
<dbReference type="AlphaFoldDB" id="A0AB38CD30"/>
<evidence type="ECO:0000256" key="2">
    <source>
        <dbReference type="SAM" id="Phobius"/>
    </source>
</evidence>
<dbReference type="InterPro" id="IPR013656">
    <property type="entry name" value="PAS_4"/>
</dbReference>
<dbReference type="InterPro" id="IPR000014">
    <property type="entry name" value="PAS"/>
</dbReference>
<feature type="domain" description="PAS" evidence="3">
    <location>
        <begin position="742"/>
        <end position="812"/>
    </location>
</feature>
<dbReference type="FunFam" id="3.30.70.270:FF:000001">
    <property type="entry name" value="Diguanylate cyclase domain protein"/>
    <property type="match status" value="1"/>
</dbReference>
<keyword evidence="2" id="KW-0472">Membrane</keyword>
<evidence type="ECO:0000256" key="1">
    <source>
        <dbReference type="SAM" id="Coils"/>
    </source>
</evidence>
<gene>
    <name evidence="6" type="ORF">SAMN03097694_3451</name>
</gene>
<keyword evidence="1" id="KW-0175">Coiled coil</keyword>
<dbReference type="EMBL" id="FPKH01000003">
    <property type="protein sequence ID" value="SFX83066.1"/>
    <property type="molecule type" value="Genomic_DNA"/>
</dbReference>
<dbReference type="PROSITE" id="PS50113">
    <property type="entry name" value="PAC"/>
    <property type="match status" value="2"/>
</dbReference>
<evidence type="ECO:0000259" key="5">
    <source>
        <dbReference type="PROSITE" id="PS50887"/>
    </source>
</evidence>
<dbReference type="CDD" id="cd12914">
    <property type="entry name" value="PDC1_DGC_like"/>
    <property type="match status" value="1"/>
</dbReference>
<dbReference type="PANTHER" id="PTHR44757">
    <property type="entry name" value="DIGUANYLATE CYCLASE DGCP"/>
    <property type="match status" value="1"/>
</dbReference>
<dbReference type="SMART" id="SM00086">
    <property type="entry name" value="PAC"/>
    <property type="match status" value="3"/>
</dbReference>
<accession>A0AB38CD30</accession>
<dbReference type="InterPro" id="IPR000700">
    <property type="entry name" value="PAS-assoc_C"/>
</dbReference>